<gene>
    <name evidence="2" type="ORF">Fcan01_11989</name>
</gene>
<feature type="region of interest" description="Disordered" evidence="1">
    <location>
        <begin position="123"/>
        <end position="148"/>
    </location>
</feature>
<name>A0A226E760_FOLCA</name>
<comment type="caution">
    <text evidence="2">The sequence shown here is derived from an EMBL/GenBank/DDBJ whole genome shotgun (WGS) entry which is preliminary data.</text>
</comment>
<dbReference type="Proteomes" id="UP000198287">
    <property type="component" value="Unassembled WGS sequence"/>
</dbReference>
<evidence type="ECO:0000313" key="2">
    <source>
        <dbReference type="EMBL" id="OXA53160.1"/>
    </source>
</evidence>
<dbReference type="AlphaFoldDB" id="A0A226E760"/>
<accession>A0A226E760</accession>
<evidence type="ECO:0000313" key="3">
    <source>
        <dbReference type="Proteomes" id="UP000198287"/>
    </source>
</evidence>
<proteinExistence type="predicted"/>
<reference evidence="2 3" key="1">
    <citation type="submission" date="2015-12" db="EMBL/GenBank/DDBJ databases">
        <title>The genome of Folsomia candida.</title>
        <authorList>
            <person name="Faddeeva A."/>
            <person name="Derks M.F."/>
            <person name="Anvar Y."/>
            <person name="Smit S."/>
            <person name="Van Straalen N."/>
            <person name="Roelofs D."/>
        </authorList>
    </citation>
    <scope>NUCLEOTIDE SEQUENCE [LARGE SCALE GENOMIC DNA]</scope>
    <source>
        <strain evidence="2 3">VU population</strain>
        <tissue evidence="2">Whole body</tissue>
    </source>
</reference>
<sequence length="148" mass="17024">MRFLVFVGLSLLRRNRLRAGDLDTQTENDLRILGFFEEELNKIFSCYIRLSCPRTRNRQVMAECQEIRDWPLYHQVMKMAGIKQYPYNSYGPTTPSPTTTTSLPPVEPTIIQVLDNGLSADDAENEIDDTRSSAATPWRNRNGRNRIG</sequence>
<dbReference type="EMBL" id="LNIX01000006">
    <property type="protein sequence ID" value="OXA53160.1"/>
    <property type="molecule type" value="Genomic_DNA"/>
</dbReference>
<evidence type="ECO:0000256" key="1">
    <source>
        <dbReference type="SAM" id="MobiDB-lite"/>
    </source>
</evidence>
<organism evidence="2 3">
    <name type="scientific">Folsomia candida</name>
    <name type="common">Springtail</name>
    <dbReference type="NCBI Taxonomy" id="158441"/>
    <lineage>
        <taxon>Eukaryota</taxon>
        <taxon>Metazoa</taxon>
        <taxon>Ecdysozoa</taxon>
        <taxon>Arthropoda</taxon>
        <taxon>Hexapoda</taxon>
        <taxon>Collembola</taxon>
        <taxon>Entomobryomorpha</taxon>
        <taxon>Isotomoidea</taxon>
        <taxon>Isotomidae</taxon>
        <taxon>Proisotominae</taxon>
        <taxon>Folsomia</taxon>
    </lineage>
</organism>
<dbReference type="OrthoDB" id="10562921at2759"/>
<protein>
    <submittedName>
        <fullName evidence="2">Uncharacterized protein</fullName>
    </submittedName>
</protein>
<keyword evidence="3" id="KW-1185">Reference proteome</keyword>